<dbReference type="AlphaFoldDB" id="A0AAD4QU52"/>
<keyword evidence="2" id="KW-1185">Reference proteome</keyword>
<reference evidence="1" key="1">
    <citation type="submission" date="2022-01" db="EMBL/GenBank/DDBJ databases">
        <title>Genome Sequence Resource for Two Populations of Ditylenchus destructor, the Migratory Endoparasitic Phytonematode.</title>
        <authorList>
            <person name="Zhang H."/>
            <person name="Lin R."/>
            <person name="Xie B."/>
        </authorList>
    </citation>
    <scope>NUCLEOTIDE SEQUENCE</scope>
    <source>
        <strain evidence="1">BazhouSP</strain>
    </source>
</reference>
<protein>
    <submittedName>
        <fullName evidence="1">Uncharacterized protein</fullName>
    </submittedName>
</protein>
<name>A0AAD4QU52_9BILA</name>
<proteinExistence type="predicted"/>
<dbReference type="EMBL" id="JAKKPZ010000126">
    <property type="protein sequence ID" value="KAI1701138.1"/>
    <property type="molecule type" value="Genomic_DNA"/>
</dbReference>
<dbReference type="Proteomes" id="UP001201812">
    <property type="component" value="Unassembled WGS sequence"/>
</dbReference>
<accession>A0AAD4QU52</accession>
<sequence length="105" mass="12421">MRISTSEIEWDFLGYTVFRYGESEFDLRSWDLAVEIAQPEDMGYDELMAAYLDLQQRFPLAAGTMDRKMESTMEWMWRPAVMITGPWKTSNLVETVDWKRSVSYD</sequence>
<gene>
    <name evidence="1" type="ORF">DdX_16293</name>
</gene>
<organism evidence="1 2">
    <name type="scientific">Ditylenchus destructor</name>
    <dbReference type="NCBI Taxonomy" id="166010"/>
    <lineage>
        <taxon>Eukaryota</taxon>
        <taxon>Metazoa</taxon>
        <taxon>Ecdysozoa</taxon>
        <taxon>Nematoda</taxon>
        <taxon>Chromadorea</taxon>
        <taxon>Rhabditida</taxon>
        <taxon>Tylenchina</taxon>
        <taxon>Tylenchomorpha</taxon>
        <taxon>Sphaerularioidea</taxon>
        <taxon>Anguinidae</taxon>
        <taxon>Anguininae</taxon>
        <taxon>Ditylenchus</taxon>
    </lineage>
</organism>
<evidence type="ECO:0000313" key="2">
    <source>
        <dbReference type="Proteomes" id="UP001201812"/>
    </source>
</evidence>
<evidence type="ECO:0000313" key="1">
    <source>
        <dbReference type="EMBL" id="KAI1701138.1"/>
    </source>
</evidence>
<comment type="caution">
    <text evidence="1">The sequence shown here is derived from an EMBL/GenBank/DDBJ whole genome shotgun (WGS) entry which is preliminary data.</text>
</comment>